<feature type="transmembrane region" description="Helical" evidence="11">
    <location>
        <begin position="960"/>
        <end position="980"/>
    </location>
</feature>
<dbReference type="PANTHER" id="PTHR43289">
    <property type="entry name" value="MITOGEN-ACTIVATED PROTEIN KINASE KINASE KINASE 20-RELATED"/>
    <property type="match status" value="1"/>
</dbReference>
<dbReference type="EMBL" id="CP042997">
    <property type="protein sequence ID" value="QEH36705.1"/>
    <property type="molecule type" value="Genomic_DNA"/>
</dbReference>
<keyword evidence="7 11" id="KW-1133">Transmembrane helix</keyword>
<dbReference type="PROSITE" id="PS00108">
    <property type="entry name" value="PROTEIN_KINASE_ST"/>
    <property type="match status" value="1"/>
</dbReference>
<feature type="compositionally biased region" description="Low complexity" evidence="10">
    <location>
        <begin position="720"/>
        <end position="732"/>
    </location>
</feature>
<dbReference type="InterPro" id="IPR010432">
    <property type="entry name" value="RDD"/>
</dbReference>
<evidence type="ECO:0000256" key="4">
    <source>
        <dbReference type="ARBA" id="ARBA00022741"/>
    </source>
</evidence>
<feature type="region of interest" description="Disordered" evidence="10">
    <location>
        <begin position="708"/>
        <end position="745"/>
    </location>
</feature>
<sequence length="997" mass="108285">MQIECPSCRRVLVYNGDRPSFCAYCGVRFAGQGVAVADLAGSSEDVRPAAIAPNPRAEPPTDPDSTRAQPAGFVGETVVFEGSSPHPGGPTEAFPEQIASYRLIRKLGSGGMGTVFEAEDEAQGQRVAIKVIGGDYLDQSEAVNRFRQEGRLASAVTHPRCVFVRAVDEFQGRPYIVMELMPGTTLQTLVEQGGPLDSSAAILKILDVIEGLQEFHKRGLIHRDVKPSNCFLDDEGRVKIGDFGLSKSLEGGAGLTRSGTFLGTPLYASPEQIKRDEVDQRTDVYSVAATIYYLLSGRPPVRAEDATEALARIVSEPAPALRGLRPELPRALEAVIHRGLERDPSRRWRNLQELHDALLPFVPERLSIARIGRRVGAYLVDLGLWYLVSYAIFGIVLLYHNMEYYPSNRVYIEYARLIGWWERVLWIAYYAVVEGLWGASLGKWMFHLRVCRTDRGGPPGIGRGLARSSIFYSLTELPADLYAEFAAQPQELRMLPAYLMYELAIRACGPVALLSTMRQGSGLRGPHEWLSATRVVGAVRRSRPRPTHRFRAIAGSRSSAGGPVAADVPATVGPYAIREVVESNGRRSVMVGQDSTLGRDVWVVRREPGDPTIPVSRRALSRRGRLRWIGCGEDRSGRWDAFTAPAGVPLEEMVSDEGLPWRDVLTLLRELADDLRMDCDEGTLPGTLSPRQVWIGPDGAAQLVEFLDDPGSDRAGQGGAAPAATPAGPRSPEGGGPPHPSPEERRAMSFLGEVARTALEGVRPRGLPRFLHNPNGSWSVRRRLARRAETSGLTPQAGRQRIRAAVPERARLLLDRLTGVRAPFHSLDEVRAELEQAASRPTEVGVARRAVHLAIQGFFLSPGLAVMLLISSGILGPGLFPGDAALMVLIPMLWVLWSAVSPGGFSAALAGLCLVRGDGRPAGRRACILRSLLIWAAPAALLAASCYVRDVSPRSLGLALALWLAALVILLAFVALALIFPARSIQDRLAGTILVPA</sequence>
<reference evidence="13 14" key="1">
    <citation type="submission" date="2019-08" db="EMBL/GenBank/DDBJ databases">
        <title>Deep-cultivation of Planctomycetes and their phenomic and genomic characterization uncovers novel biology.</title>
        <authorList>
            <person name="Wiegand S."/>
            <person name="Jogler M."/>
            <person name="Boedeker C."/>
            <person name="Pinto D."/>
            <person name="Vollmers J."/>
            <person name="Rivas-Marin E."/>
            <person name="Kohn T."/>
            <person name="Peeters S.H."/>
            <person name="Heuer A."/>
            <person name="Rast P."/>
            <person name="Oberbeckmann S."/>
            <person name="Bunk B."/>
            <person name="Jeske O."/>
            <person name="Meyerdierks A."/>
            <person name="Storesund J.E."/>
            <person name="Kallscheuer N."/>
            <person name="Luecker S."/>
            <person name="Lage O.M."/>
            <person name="Pohl T."/>
            <person name="Merkel B.J."/>
            <person name="Hornburger P."/>
            <person name="Mueller R.-W."/>
            <person name="Bruemmer F."/>
            <person name="Labrenz M."/>
            <person name="Spormann A.M."/>
            <person name="Op den Camp H."/>
            <person name="Overmann J."/>
            <person name="Amann R."/>
            <person name="Jetten M.S.M."/>
            <person name="Mascher T."/>
            <person name="Medema M.H."/>
            <person name="Devos D.P."/>
            <person name="Kaster A.-K."/>
            <person name="Ovreas L."/>
            <person name="Rohde M."/>
            <person name="Galperin M.Y."/>
            <person name="Jogler C."/>
        </authorList>
    </citation>
    <scope>NUCLEOTIDE SEQUENCE [LARGE SCALE GENOMIC DNA]</scope>
    <source>
        <strain evidence="13 14">OJF2</strain>
    </source>
</reference>
<evidence type="ECO:0000256" key="6">
    <source>
        <dbReference type="ARBA" id="ARBA00022840"/>
    </source>
</evidence>
<keyword evidence="8 11" id="KW-0472">Membrane</keyword>
<dbReference type="EC" id="2.7.11.1" evidence="13"/>
<feature type="transmembrane region" description="Helical" evidence="11">
    <location>
        <begin position="375"/>
        <end position="399"/>
    </location>
</feature>
<dbReference type="Proteomes" id="UP000324233">
    <property type="component" value="Chromosome"/>
</dbReference>
<dbReference type="Gene3D" id="1.10.510.10">
    <property type="entry name" value="Transferase(Phosphotransferase) domain 1"/>
    <property type="match status" value="1"/>
</dbReference>
<evidence type="ECO:0000256" key="9">
    <source>
        <dbReference type="PROSITE-ProRule" id="PRU10141"/>
    </source>
</evidence>
<keyword evidence="3 11" id="KW-0812">Transmembrane</keyword>
<dbReference type="GO" id="GO:0004674">
    <property type="term" value="F:protein serine/threonine kinase activity"/>
    <property type="evidence" value="ECO:0007669"/>
    <property type="project" value="UniProtKB-EC"/>
</dbReference>
<dbReference type="InterPro" id="IPR011009">
    <property type="entry name" value="Kinase-like_dom_sf"/>
</dbReference>
<comment type="subcellular location">
    <subcellularLocation>
        <location evidence="1">Membrane</location>
        <topology evidence="1">Multi-pass membrane protein</topology>
    </subcellularLocation>
</comment>
<evidence type="ECO:0000313" key="14">
    <source>
        <dbReference type="Proteomes" id="UP000324233"/>
    </source>
</evidence>
<protein>
    <submittedName>
        <fullName evidence="13">Serine/threonine-protein kinase PrkC</fullName>
        <ecNumber evidence="13">2.7.11.1</ecNumber>
    </submittedName>
</protein>
<keyword evidence="4 9" id="KW-0547">Nucleotide-binding</keyword>
<dbReference type="PROSITE" id="PS50011">
    <property type="entry name" value="PROTEIN_KINASE_DOM"/>
    <property type="match status" value="1"/>
</dbReference>
<feature type="transmembrane region" description="Helical" evidence="11">
    <location>
        <begin position="858"/>
        <end position="880"/>
    </location>
</feature>
<organism evidence="13 14">
    <name type="scientific">Aquisphaera giovannonii</name>
    <dbReference type="NCBI Taxonomy" id="406548"/>
    <lineage>
        <taxon>Bacteria</taxon>
        <taxon>Pseudomonadati</taxon>
        <taxon>Planctomycetota</taxon>
        <taxon>Planctomycetia</taxon>
        <taxon>Isosphaerales</taxon>
        <taxon>Isosphaeraceae</taxon>
        <taxon>Aquisphaera</taxon>
    </lineage>
</organism>
<accession>A0A5B9W9E6</accession>
<gene>
    <name evidence="13" type="primary">prkC_43</name>
    <name evidence="13" type="ORF">OJF2_52900</name>
</gene>
<feature type="binding site" evidence="9">
    <location>
        <position position="130"/>
    </location>
    <ligand>
        <name>ATP</name>
        <dbReference type="ChEBI" id="CHEBI:30616"/>
    </ligand>
</feature>
<evidence type="ECO:0000256" key="7">
    <source>
        <dbReference type="ARBA" id="ARBA00022989"/>
    </source>
</evidence>
<dbReference type="AlphaFoldDB" id="A0A5B9W9E6"/>
<dbReference type="Gene3D" id="3.30.200.20">
    <property type="entry name" value="Phosphorylase Kinase, domain 1"/>
    <property type="match status" value="1"/>
</dbReference>
<evidence type="ECO:0000256" key="2">
    <source>
        <dbReference type="ARBA" id="ARBA00022679"/>
    </source>
</evidence>
<feature type="region of interest" description="Disordered" evidence="10">
    <location>
        <begin position="49"/>
        <end position="68"/>
    </location>
</feature>
<dbReference type="InterPro" id="IPR017441">
    <property type="entry name" value="Protein_kinase_ATP_BS"/>
</dbReference>
<dbReference type="PANTHER" id="PTHR43289:SF34">
    <property type="entry name" value="SERINE_THREONINE-PROTEIN KINASE YBDM-RELATED"/>
    <property type="match status" value="1"/>
</dbReference>
<dbReference type="GO" id="GO:0005524">
    <property type="term" value="F:ATP binding"/>
    <property type="evidence" value="ECO:0007669"/>
    <property type="project" value="UniProtKB-UniRule"/>
</dbReference>
<evidence type="ECO:0000256" key="5">
    <source>
        <dbReference type="ARBA" id="ARBA00022777"/>
    </source>
</evidence>
<evidence type="ECO:0000256" key="1">
    <source>
        <dbReference type="ARBA" id="ARBA00004141"/>
    </source>
</evidence>
<dbReference type="InterPro" id="IPR000719">
    <property type="entry name" value="Prot_kinase_dom"/>
</dbReference>
<keyword evidence="2 13" id="KW-0808">Transferase</keyword>
<keyword evidence="6 9" id="KW-0067">ATP-binding</keyword>
<dbReference type="OrthoDB" id="6111975at2"/>
<proteinExistence type="predicted"/>
<dbReference type="GO" id="GO:0016020">
    <property type="term" value="C:membrane"/>
    <property type="evidence" value="ECO:0007669"/>
    <property type="project" value="UniProtKB-SubCell"/>
</dbReference>
<keyword evidence="14" id="KW-1185">Reference proteome</keyword>
<dbReference type="InterPro" id="IPR008271">
    <property type="entry name" value="Ser/Thr_kinase_AS"/>
</dbReference>
<evidence type="ECO:0000256" key="3">
    <source>
        <dbReference type="ARBA" id="ARBA00022692"/>
    </source>
</evidence>
<evidence type="ECO:0000256" key="10">
    <source>
        <dbReference type="SAM" id="MobiDB-lite"/>
    </source>
</evidence>
<dbReference type="PROSITE" id="PS00107">
    <property type="entry name" value="PROTEIN_KINASE_ATP"/>
    <property type="match status" value="1"/>
</dbReference>
<evidence type="ECO:0000256" key="8">
    <source>
        <dbReference type="ARBA" id="ARBA00023136"/>
    </source>
</evidence>
<feature type="domain" description="Protein kinase" evidence="12">
    <location>
        <begin position="101"/>
        <end position="362"/>
    </location>
</feature>
<keyword evidence="5 13" id="KW-0418">Kinase</keyword>
<dbReference type="Pfam" id="PF06271">
    <property type="entry name" value="RDD"/>
    <property type="match status" value="1"/>
</dbReference>
<dbReference type="KEGG" id="agv:OJF2_52900"/>
<feature type="transmembrane region" description="Helical" evidence="11">
    <location>
        <begin position="892"/>
        <end position="915"/>
    </location>
</feature>
<dbReference type="Pfam" id="PF00069">
    <property type="entry name" value="Pkinase"/>
    <property type="match status" value="1"/>
</dbReference>
<evidence type="ECO:0000256" key="11">
    <source>
        <dbReference type="SAM" id="Phobius"/>
    </source>
</evidence>
<dbReference type="SUPFAM" id="SSF56112">
    <property type="entry name" value="Protein kinase-like (PK-like)"/>
    <property type="match status" value="1"/>
</dbReference>
<feature type="transmembrane region" description="Helical" evidence="11">
    <location>
        <begin position="927"/>
        <end position="948"/>
    </location>
</feature>
<evidence type="ECO:0000259" key="12">
    <source>
        <dbReference type="PROSITE" id="PS50011"/>
    </source>
</evidence>
<feature type="transmembrane region" description="Helical" evidence="11">
    <location>
        <begin position="427"/>
        <end position="446"/>
    </location>
</feature>
<evidence type="ECO:0000313" key="13">
    <source>
        <dbReference type="EMBL" id="QEH36705.1"/>
    </source>
</evidence>
<name>A0A5B9W9E6_9BACT</name>
<dbReference type="SMART" id="SM00220">
    <property type="entry name" value="S_TKc"/>
    <property type="match status" value="1"/>
</dbReference>
<dbReference type="RefSeq" id="WP_148596365.1">
    <property type="nucleotide sequence ID" value="NZ_CP042997.1"/>
</dbReference>
<dbReference type="CDD" id="cd14014">
    <property type="entry name" value="STKc_PknB_like"/>
    <property type="match status" value="1"/>
</dbReference>